<accession>A0A1V5SBU1</accession>
<dbReference type="Proteomes" id="UP000485367">
    <property type="component" value="Unassembled WGS sequence"/>
</dbReference>
<dbReference type="EMBL" id="MWBO01000054">
    <property type="protein sequence ID" value="OQA51968.1"/>
    <property type="molecule type" value="Genomic_DNA"/>
</dbReference>
<comment type="caution">
    <text evidence="1">The sequence shown here is derived from an EMBL/GenBank/DDBJ whole genome shotgun (WGS) entry which is preliminary data.</text>
</comment>
<evidence type="ECO:0000313" key="1">
    <source>
        <dbReference type="EMBL" id="OQA51968.1"/>
    </source>
</evidence>
<dbReference type="AlphaFoldDB" id="A0A1V5SBU1"/>
<evidence type="ECO:0008006" key="2">
    <source>
        <dbReference type="Google" id="ProtNLM"/>
    </source>
</evidence>
<name>A0A1V5SBU1_9BACT</name>
<reference evidence="1" key="1">
    <citation type="submission" date="2017-02" db="EMBL/GenBank/DDBJ databases">
        <title>Delving into the versatile metabolic prowess of the omnipresent phylum Bacteroidetes.</title>
        <authorList>
            <person name="Nobu M.K."/>
            <person name="Mei R."/>
            <person name="Narihiro T."/>
            <person name="Kuroda K."/>
            <person name="Liu W.-T."/>
        </authorList>
    </citation>
    <scope>NUCLEOTIDE SEQUENCE</scope>
    <source>
        <strain evidence="1">ADurb.Bin280</strain>
    </source>
</reference>
<proteinExistence type="predicted"/>
<gene>
    <name evidence="1" type="ORF">BWY43_00724</name>
</gene>
<sequence>MLEPRGNKLAKIKSAISKGVELYINENRERLGDLHVFDVLVFEDCRSAKVFLRCQKSFKIGPRDINRAQVSEQVKKFFSSKYLPSLQFIFIDDQDNLF</sequence>
<protein>
    <recommendedName>
        <fullName evidence="2">Ribosome-binding factor A</fullName>
    </recommendedName>
</protein>
<organism evidence="1">
    <name type="scientific">candidate division WS2 bacterium ADurb.Bin280</name>
    <dbReference type="NCBI Taxonomy" id="1852829"/>
    <lineage>
        <taxon>Bacteria</taxon>
        <taxon>candidate division WS2</taxon>
    </lineage>
</organism>